<feature type="compositionally biased region" description="Basic and acidic residues" evidence="1">
    <location>
        <begin position="158"/>
        <end position="173"/>
    </location>
</feature>
<accession>A0A183APD0</accession>
<protein>
    <submittedName>
        <fullName evidence="5">DUF3752 domain-containing protein</fullName>
    </submittedName>
</protein>
<dbReference type="InterPro" id="IPR022226">
    <property type="entry name" value="DUF3752"/>
</dbReference>
<evidence type="ECO:0000256" key="1">
    <source>
        <dbReference type="SAM" id="MobiDB-lite"/>
    </source>
</evidence>
<reference evidence="3 4" key="2">
    <citation type="submission" date="2018-11" db="EMBL/GenBank/DDBJ databases">
        <authorList>
            <consortium name="Pathogen Informatics"/>
        </authorList>
    </citation>
    <scope>NUCLEOTIDE SEQUENCE [LARGE SCALE GENOMIC DNA]</scope>
    <source>
        <strain evidence="3 4">Egypt</strain>
    </source>
</reference>
<evidence type="ECO:0000313" key="5">
    <source>
        <dbReference type="WBParaSite" id="ECPE_0000884101-mRNA-1"/>
    </source>
</evidence>
<organism evidence="5">
    <name type="scientific">Echinostoma caproni</name>
    <dbReference type="NCBI Taxonomy" id="27848"/>
    <lineage>
        <taxon>Eukaryota</taxon>
        <taxon>Metazoa</taxon>
        <taxon>Spiralia</taxon>
        <taxon>Lophotrochozoa</taxon>
        <taxon>Platyhelminthes</taxon>
        <taxon>Trematoda</taxon>
        <taxon>Digenea</taxon>
        <taxon>Plagiorchiida</taxon>
        <taxon>Echinostomata</taxon>
        <taxon>Echinostomatoidea</taxon>
        <taxon>Echinostomatidae</taxon>
        <taxon>Echinostoma</taxon>
    </lineage>
</organism>
<feature type="compositionally biased region" description="Low complexity" evidence="1">
    <location>
        <begin position="134"/>
        <end position="146"/>
    </location>
</feature>
<keyword evidence="4" id="KW-1185">Reference proteome</keyword>
<dbReference type="PANTHER" id="PTHR46370:SF1">
    <property type="entry name" value="GPALPP MOTIFS-CONTAINING PROTEIN 1"/>
    <property type="match status" value="1"/>
</dbReference>
<feature type="domain" description="DUF3752" evidence="2">
    <location>
        <begin position="29"/>
        <end position="191"/>
    </location>
</feature>
<evidence type="ECO:0000313" key="4">
    <source>
        <dbReference type="Proteomes" id="UP000272942"/>
    </source>
</evidence>
<sequence>MTTGLPSTGMKRDSWMTQLLPTSGSNIAAALKPRKFLQGVSGSGETGYDSSWFKTPGGDPSNVNEDPEAICGDKTQISLLDLHRKKLQKKSKKKETKHEDKNVEKKKKKKKKSKHKHKKEHLKKKKRHRRDSDSSTSDSDSSSNSSGSPSPLAPTVRRPFDRDKDLKISRMDSSARHALIERSKQLSSRFGHGSRQFL</sequence>
<dbReference type="WBParaSite" id="ECPE_0000884101-mRNA-1">
    <property type="protein sequence ID" value="ECPE_0000884101-mRNA-1"/>
    <property type="gene ID" value="ECPE_0000884101"/>
</dbReference>
<dbReference type="Pfam" id="PF12572">
    <property type="entry name" value="DUF3752"/>
    <property type="match status" value="1"/>
</dbReference>
<gene>
    <name evidence="3" type="ORF">ECPE_LOCUS8815</name>
</gene>
<dbReference type="PANTHER" id="PTHR46370">
    <property type="entry name" value="GPALPP MOTIFS-CONTAINING PROTEIN 1"/>
    <property type="match status" value="1"/>
</dbReference>
<evidence type="ECO:0000259" key="2">
    <source>
        <dbReference type="Pfam" id="PF12572"/>
    </source>
</evidence>
<proteinExistence type="predicted"/>
<feature type="compositionally biased region" description="Basic residues" evidence="1">
    <location>
        <begin position="83"/>
        <end position="95"/>
    </location>
</feature>
<name>A0A183APD0_9TREM</name>
<dbReference type="OrthoDB" id="73491at2759"/>
<feature type="region of interest" description="Disordered" evidence="1">
    <location>
        <begin position="38"/>
        <end position="173"/>
    </location>
</feature>
<dbReference type="Proteomes" id="UP000272942">
    <property type="component" value="Unassembled WGS sequence"/>
</dbReference>
<feature type="compositionally biased region" description="Basic residues" evidence="1">
    <location>
        <begin position="104"/>
        <end position="129"/>
    </location>
</feature>
<reference evidence="5" key="1">
    <citation type="submission" date="2016-06" db="UniProtKB">
        <authorList>
            <consortium name="WormBaseParasite"/>
        </authorList>
    </citation>
    <scope>IDENTIFICATION</scope>
</reference>
<dbReference type="EMBL" id="UZAN01046499">
    <property type="protein sequence ID" value="VDP84232.1"/>
    <property type="molecule type" value="Genomic_DNA"/>
</dbReference>
<dbReference type="AlphaFoldDB" id="A0A183APD0"/>
<dbReference type="InterPro" id="IPR046331">
    <property type="entry name" value="GPAM1-like"/>
</dbReference>
<evidence type="ECO:0000313" key="3">
    <source>
        <dbReference type="EMBL" id="VDP84232.1"/>
    </source>
</evidence>